<evidence type="ECO:0000259" key="6">
    <source>
        <dbReference type="Pfam" id="PF07687"/>
    </source>
</evidence>
<dbReference type="Proteomes" id="UP001194469">
    <property type="component" value="Unassembled WGS sequence"/>
</dbReference>
<evidence type="ECO:0000313" key="7">
    <source>
        <dbReference type="EMBL" id="MBG3876227.1"/>
    </source>
</evidence>
<evidence type="ECO:0000313" key="8">
    <source>
        <dbReference type="Proteomes" id="UP001194469"/>
    </source>
</evidence>
<name>A0ABS0J1C1_9BACT</name>
<accession>A0ABS0J1C1</accession>
<dbReference type="InterPro" id="IPR036264">
    <property type="entry name" value="Bact_exopeptidase_dim_dom"/>
</dbReference>
<dbReference type="Gene3D" id="3.30.70.360">
    <property type="match status" value="1"/>
</dbReference>
<dbReference type="SUPFAM" id="SSF53187">
    <property type="entry name" value="Zn-dependent exopeptidases"/>
    <property type="match status" value="1"/>
</dbReference>
<evidence type="ECO:0000256" key="4">
    <source>
        <dbReference type="ARBA" id="ARBA00022801"/>
    </source>
</evidence>
<evidence type="ECO:0000256" key="5">
    <source>
        <dbReference type="ARBA" id="ARBA00022833"/>
    </source>
</evidence>
<dbReference type="InterPro" id="IPR002933">
    <property type="entry name" value="Peptidase_M20"/>
</dbReference>
<evidence type="ECO:0000256" key="3">
    <source>
        <dbReference type="ARBA" id="ARBA00022723"/>
    </source>
</evidence>
<organism evidence="7 8">
    <name type="scientific">Nitratidesulfovibrio oxamicus</name>
    <dbReference type="NCBI Taxonomy" id="32016"/>
    <lineage>
        <taxon>Bacteria</taxon>
        <taxon>Pseudomonadati</taxon>
        <taxon>Thermodesulfobacteriota</taxon>
        <taxon>Desulfovibrionia</taxon>
        <taxon>Desulfovibrionales</taxon>
        <taxon>Desulfovibrionaceae</taxon>
        <taxon>Nitratidesulfovibrio</taxon>
    </lineage>
</organism>
<evidence type="ECO:0000256" key="1">
    <source>
        <dbReference type="ARBA" id="ARBA00001947"/>
    </source>
</evidence>
<dbReference type="InterPro" id="IPR011650">
    <property type="entry name" value="Peptidase_M20_dimer"/>
</dbReference>
<proteinExistence type="inferred from homology"/>
<keyword evidence="3" id="KW-0479">Metal-binding</keyword>
<dbReference type="Pfam" id="PF01546">
    <property type="entry name" value="Peptidase_M20"/>
    <property type="match status" value="1"/>
</dbReference>
<comment type="cofactor">
    <cofactor evidence="1">
        <name>Zn(2+)</name>
        <dbReference type="ChEBI" id="CHEBI:29105"/>
    </cofactor>
</comment>
<dbReference type="Pfam" id="PF07687">
    <property type="entry name" value="M20_dimer"/>
    <property type="match status" value="1"/>
</dbReference>
<keyword evidence="5" id="KW-0862">Zinc</keyword>
<gene>
    <name evidence="7" type="ORF">FVW20_04080</name>
</gene>
<evidence type="ECO:0000256" key="2">
    <source>
        <dbReference type="ARBA" id="ARBA00006247"/>
    </source>
</evidence>
<protein>
    <submittedName>
        <fullName evidence="7">M20 family metallopeptidase</fullName>
    </submittedName>
</protein>
<comment type="caution">
    <text evidence="7">The sequence shown here is derived from an EMBL/GenBank/DDBJ whole genome shotgun (WGS) entry which is preliminary data.</text>
</comment>
<sequence>MPDSPSGAGAAGTFARFAEQARTCLPSGLDEITASDIAGIVALTARLMAIRSTASRPEELARCADVIAAWLADSGIPCTRMEHEGVPSLLAGNPAHAAPLALLVHFDVVDGADAMFTPRLDAAAGVLHGRGSIDDKYAVAMALVLCRRCLRDLSSRGLGPDALPLVLVITGDEETGGRNGAFRVLPHVRADFCVALDGGSPGSVIIKEKGVIDLVLTARGKSAHGARPWLGENAVDALVRDYEALKPLFPGLYPQLAGLTAPDAPSPSAASPQAQAHWHRTLNLGLLHAGTAVNQVPGEAVAHLDVRYTEHDDPHQLVADMRAAVQGQLDVTRMEPLFVTGDTPWLDRLLRHAPGAATGCAHGASDARFLTDLSMAGVVWGAEGETSQHTDREHLLIASLAPVYQALRALAREAGNE</sequence>
<comment type="similarity">
    <text evidence="2">Belongs to the peptidase M20A family.</text>
</comment>
<dbReference type="SUPFAM" id="SSF55031">
    <property type="entry name" value="Bacterial exopeptidase dimerisation domain"/>
    <property type="match status" value="1"/>
</dbReference>
<dbReference type="PANTHER" id="PTHR43808:SF8">
    <property type="entry name" value="PEPTIDASE M20 DIMERISATION DOMAIN-CONTAINING PROTEIN"/>
    <property type="match status" value="1"/>
</dbReference>
<keyword evidence="4" id="KW-0378">Hydrolase</keyword>
<dbReference type="EMBL" id="VRYY01000088">
    <property type="protein sequence ID" value="MBG3876227.1"/>
    <property type="molecule type" value="Genomic_DNA"/>
</dbReference>
<feature type="domain" description="Peptidase M20 dimerisation" evidence="6">
    <location>
        <begin position="207"/>
        <end position="326"/>
    </location>
</feature>
<dbReference type="PANTHER" id="PTHR43808">
    <property type="entry name" value="ACETYLORNITHINE DEACETYLASE"/>
    <property type="match status" value="1"/>
</dbReference>
<keyword evidence="8" id="KW-1185">Reference proteome</keyword>
<dbReference type="InterPro" id="IPR050072">
    <property type="entry name" value="Peptidase_M20A"/>
</dbReference>
<reference evidence="7 8" key="1">
    <citation type="submission" date="2019-08" db="EMBL/GenBank/DDBJ databases">
        <authorList>
            <person name="Luo N."/>
        </authorList>
    </citation>
    <scope>NUCLEOTIDE SEQUENCE [LARGE SCALE GENOMIC DNA]</scope>
    <source>
        <strain evidence="7 8">NCIMB 9442</strain>
    </source>
</reference>
<dbReference type="Gene3D" id="3.40.630.10">
    <property type="entry name" value="Zn peptidases"/>
    <property type="match status" value="1"/>
</dbReference>